<feature type="transmembrane region" description="Helical" evidence="2">
    <location>
        <begin position="89"/>
        <end position="114"/>
    </location>
</feature>
<name>A0A1H1XNQ3_9MICO</name>
<dbReference type="STRING" id="589382.SAMN04489721_2540"/>
<dbReference type="EMBL" id="LT629755">
    <property type="protein sequence ID" value="SDT10868.1"/>
    <property type="molecule type" value="Genomic_DNA"/>
</dbReference>
<keyword evidence="2" id="KW-0472">Membrane</keyword>
<evidence type="ECO:0000256" key="1">
    <source>
        <dbReference type="SAM" id="MobiDB-lite"/>
    </source>
</evidence>
<evidence type="ECO:0000256" key="2">
    <source>
        <dbReference type="SAM" id="Phobius"/>
    </source>
</evidence>
<accession>A0A1H1XNQ3</accession>
<keyword evidence="2" id="KW-0812">Transmembrane</keyword>
<dbReference type="AlphaFoldDB" id="A0A1H1XNQ3"/>
<reference evidence="5" key="1">
    <citation type="submission" date="2016-10" db="EMBL/GenBank/DDBJ databases">
        <authorList>
            <person name="Varghese N."/>
            <person name="Submissions S."/>
        </authorList>
    </citation>
    <scope>NUCLEOTIDE SEQUENCE [LARGE SCALE GENOMIC DNA]</scope>
    <source>
        <strain evidence="5">CPCC 202695</strain>
    </source>
</reference>
<dbReference type="Proteomes" id="UP000199482">
    <property type="component" value="Chromosome I"/>
</dbReference>
<feature type="compositionally biased region" description="Pro residues" evidence="1">
    <location>
        <begin position="1"/>
        <end position="12"/>
    </location>
</feature>
<protein>
    <recommendedName>
        <fullName evidence="3">DUF4190 domain-containing protein</fullName>
    </recommendedName>
</protein>
<dbReference type="Pfam" id="PF13828">
    <property type="entry name" value="DUF4190"/>
    <property type="match status" value="1"/>
</dbReference>
<feature type="region of interest" description="Disordered" evidence="1">
    <location>
        <begin position="1"/>
        <end position="27"/>
    </location>
</feature>
<sequence>MTLDPSPHPVPWSPVNDAAPVPPPAPVTATAPFPPVPPAPPAPPATAVLPAPGAWSANAYGAADPYAASPVVPVGPGAWSAPAAPRQNILAWVSFGLGLGSLFFGLLSSIAAIVTGHIARRQLRASGEQGDWAALTGLISGYVITALWVLGIGAYILFIVVMIGAAAASSGVGSGI</sequence>
<feature type="transmembrane region" description="Helical" evidence="2">
    <location>
        <begin position="135"/>
        <end position="168"/>
    </location>
</feature>
<evidence type="ECO:0000313" key="5">
    <source>
        <dbReference type="Proteomes" id="UP000199482"/>
    </source>
</evidence>
<keyword evidence="2" id="KW-1133">Transmembrane helix</keyword>
<evidence type="ECO:0000259" key="3">
    <source>
        <dbReference type="Pfam" id="PF13828"/>
    </source>
</evidence>
<proteinExistence type="predicted"/>
<evidence type="ECO:0000313" key="4">
    <source>
        <dbReference type="EMBL" id="SDT10868.1"/>
    </source>
</evidence>
<dbReference type="InterPro" id="IPR025241">
    <property type="entry name" value="DUF4190"/>
</dbReference>
<organism evidence="4 5">
    <name type="scientific">Agromyces flavus</name>
    <dbReference type="NCBI Taxonomy" id="589382"/>
    <lineage>
        <taxon>Bacteria</taxon>
        <taxon>Bacillati</taxon>
        <taxon>Actinomycetota</taxon>
        <taxon>Actinomycetes</taxon>
        <taxon>Micrococcales</taxon>
        <taxon>Microbacteriaceae</taxon>
        <taxon>Agromyces</taxon>
    </lineage>
</organism>
<feature type="domain" description="DUF4190" evidence="3">
    <location>
        <begin position="90"/>
        <end position="150"/>
    </location>
</feature>
<gene>
    <name evidence="4" type="ORF">SAMN04489721_2540</name>
</gene>